<dbReference type="CDD" id="cd00727">
    <property type="entry name" value="malate_synt_A"/>
    <property type="match status" value="1"/>
</dbReference>
<dbReference type="Pfam" id="PF01274">
    <property type="entry name" value="MS_TIM-barrel"/>
    <property type="match status" value="1"/>
</dbReference>
<dbReference type="FunFam" id="1.20.1220.12:FF:000001">
    <property type="entry name" value="Malate synthase"/>
    <property type="match status" value="1"/>
</dbReference>
<evidence type="ECO:0000256" key="4">
    <source>
        <dbReference type="ARBA" id="ARBA00022435"/>
    </source>
</evidence>
<dbReference type="NCBIfam" id="TIGR01344">
    <property type="entry name" value="malate_syn_A"/>
    <property type="match status" value="1"/>
</dbReference>
<evidence type="ECO:0000256" key="9">
    <source>
        <dbReference type="ARBA" id="ARBA00062394"/>
    </source>
</evidence>
<feature type="domain" description="Malate synthase TIM barrel" evidence="12">
    <location>
        <begin position="173"/>
        <end position="415"/>
    </location>
</feature>
<dbReference type="PIRSF" id="PIRSF001363">
    <property type="entry name" value="Malate_synth"/>
    <property type="match status" value="1"/>
</dbReference>
<dbReference type="UniPathway" id="UPA00703">
    <property type="reaction ID" value="UER00720"/>
</dbReference>
<keyword evidence="6 11" id="KW-0808">Transferase</keyword>
<evidence type="ECO:0000256" key="6">
    <source>
        <dbReference type="ARBA" id="ARBA00022679"/>
    </source>
</evidence>
<dbReference type="Gene3D" id="1.20.1220.12">
    <property type="entry name" value="Malate synthase, domain III"/>
    <property type="match status" value="1"/>
</dbReference>
<dbReference type="AlphaFoldDB" id="G0VIA3"/>
<dbReference type="Gene3D" id="3.20.20.360">
    <property type="entry name" value="Malate synthase, domain 3"/>
    <property type="match status" value="1"/>
</dbReference>
<dbReference type="OMA" id="DGSWIAH"/>
<dbReference type="eggNOG" id="KOG1261">
    <property type="taxonomic scope" value="Eukaryota"/>
</dbReference>
<proteinExistence type="inferred from homology"/>
<evidence type="ECO:0000256" key="3">
    <source>
        <dbReference type="ARBA" id="ARBA00012636"/>
    </source>
</evidence>
<dbReference type="InterPro" id="IPR048355">
    <property type="entry name" value="MS_C"/>
</dbReference>
<evidence type="ECO:0000259" key="13">
    <source>
        <dbReference type="Pfam" id="PF20656"/>
    </source>
</evidence>
<dbReference type="Proteomes" id="UP000001640">
    <property type="component" value="Chromosome 7"/>
</dbReference>
<dbReference type="FunFam" id="3.20.20.360:FF:000001">
    <property type="entry name" value="Malate synthase"/>
    <property type="match status" value="1"/>
</dbReference>
<evidence type="ECO:0000256" key="7">
    <source>
        <dbReference type="ARBA" id="ARBA00023140"/>
    </source>
</evidence>
<gene>
    <name evidence="15" type="primary">NCAS0G02510</name>
    <name evidence="15" type="ordered locus">NCAS_0G02510</name>
</gene>
<dbReference type="GO" id="GO:0006099">
    <property type="term" value="P:tricarboxylic acid cycle"/>
    <property type="evidence" value="ECO:0007669"/>
    <property type="project" value="UniProtKB-KW"/>
</dbReference>
<name>G0VIA3_NAUCA</name>
<evidence type="ECO:0000256" key="11">
    <source>
        <dbReference type="RuleBase" id="RU000555"/>
    </source>
</evidence>
<dbReference type="GO" id="GO:0006097">
    <property type="term" value="P:glyoxylate cycle"/>
    <property type="evidence" value="ECO:0007669"/>
    <property type="project" value="UniProtKB-UniPathway"/>
</dbReference>
<feature type="active site" description="Proton acceptor" evidence="10">
    <location>
        <position position="177"/>
    </location>
</feature>
<dbReference type="Pfam" id="PF20659">
    <property type="entry name" value="MS_C"/>
    <property type="match status" value="1"/>
</dbReference>
<keyword evidence="16" id="KW-1185">Reference proteome</keyword>
<dbReference type="STRING" id="1064592.G0VIA3"/>
<dbReference type="GO" id="GO:0004474">
    <property type="term" value="F:malate synthase activity"/>
    <property type="evidence" value="ECO:0007669"/>
    <property type="project" value="UniProtKB-EC"/>
</dbReference>
<keyword evidence="7" id="KW-0576">Peroxisome</keyword>
<evidence type="ECO:0000259" key="14">
    <source>
        <dbReference type="Pfam" id="PF20659"/>
    </source>
</evidence>
<dbReference type="PROSITE" id="PS00510">
    <property type="entry name" value="MALATE_SYNTHASE"/>
    <property type="match status" value="1"/>
</dbReference>
<keyword evidence="4 11" id="KW-0329">Glyoxylate bypass</keyword>
<dbReference type="FunCoup" id="G0VIA3">
    <property type="interactions" value="595"/>
</dbReference>
<dbReference type="InterPro" id="IPR001465">
    <property type="entry name" value="Malate_synthase_TIM"/>
</dbReference>
<dbReference type="HOGENOM" id="CLU_018928_3_0_1"/>
<comment type="subcellular location">
    <subcellularLocation>
        <location evidence="1">Peroxisome matrix</location>
    </subcellularLocation>
</comment>
<feature type="domain" description="Malate synthase C-terminal" evidence="14">
    <location>
        <begin position="423"/>
        <end position="541"/>
    </location>
</feature>
<dbReference type="EMBL" id="HE576758">
    <property type="protein sequence ID" value="CCC71138.1"/>
    <property type="molecule type" value="Genomic_DNA"/>
</dbReference>
<dbReference type="GeneID" id="96904803"/>
<sequence>MVKVSLDNVQLLVDIDKQPAFPPSQTTVATILSKEALEFIVLLHRTFNERRKALLANRQQVQARLDSGNYQLDFLPETANIRSDPVWQGPTLAPGLINRGCEITGPPLRNMLINALNSDVNTYMTDFEDSMSPTWNNVIYGQVNLFDAVRDQINFKTPRKEYKLNDKFENLPTVIVRPRGWHLLEKHLIVDNEPISASIFDFGLFFYNNANKLVSLGKGPYFYLPKMEHHLEAKLWNDIFNVAQDYIGMTRGTIRATVLIETLPAAFQMEEIIYQLRQHSSGLNCGRWDYIFSTIKRLRNLPQHVLPNRDQVTMTSPFMNAYVKRLINTCHRRGVHAMGGMAAQIPIKDDPKANETAMNKVRTDKIRELTNGHDGSWIAHPALAAICNEVFINMGTANQIHYVPDCNITAGNLVETNIVGGQVTIEGIKQNLDIGLQYMEAWLRGSGCVPINNLMEDAATAEVSRCQLYQWVHHGVVLSDTGEKVTPQLTEQLLNEQVAKLSKASPLGNKNKYATAAKYFLPEIKGEKCSEFLTTLLYDEIVTKKSRPTDLSKL</sequence>
<dbReference type="Pfam" id="PF20656">
    <property type="entry name" value="MS_N"/>
    <property type="match status" value="1"/>
</dbReference>
<evidence type="ECO:0000313" key="15">
    <source>
        <dbReference type="EMBL" id="CCC71138.1"/>
    </source>
</evidence>
<dbReference type="InParanoid" id="G0VIA3"/>
<accession>G0VIA3</accession>
<dbReference type="KEGG" id="ncs:NCAS_0G02510"/>
<comment type="pathway">
    <text evidence="11">Carbohydrate metabolism; glyoxylate cycle; (S)-malate from isocitrate: step 2/2.</text>
</comment>
<organism evidence="15 16">
    <name type="scientific">Naumovozyma castellii</name>
    <name type="common">Yeast</name>
    <name type="synonym">Saccharomyces castellii</name>
    <dbReference type="NCBI Taxonomy" id="27288"/>
    <lineage>
        <taxon>Eukaryota</taxon>
        <taxon>Fungi</taxon>
        <taxon>Dikarya</taxon>
        <taxon>Ascomycota</taxon>
        <taxon>Saccharomycotina</taxon>
        <taxon>Saccharomycetes</taxon>
        <taxon>Saccharomycetales</taxon>
        <taxon>Saccharomycetaceae</taxon>
        <taxon>Naumovozyma</taxon>
    </lineage>
</organism>
<evidence type="ECO:0000256" key="1">
    <source>
        <dbReference type="ARBA" id="ARBA00004253"/>
    </source>
</evidence>
<dbReference type="SUPFAM" id="SSF51645">
    <property type="entry name" value="Malate synthase G"/>
    <property type="match status" value="1"/>
</dbReference>
<dbReference type="GO" id="GO:0005782">
    <property type="term" value="C:peroxisomal matrix"/>
    <property type="evidence" value="ECO:0007669"/>
    <property type="project" value="UniProtKB-SubCell"/>
</dbReference>
<comment type="catalytic activity">
    <reaction evidence="8 11">
        <text>glyoxylate + acetyl-CoA + H2O = (S)-malate + CoA + H(+)</text>
        <dbReference type="Rhea" id="RHEA:18181"/>
        <dbReference type="ChEBI" id="CHEBI:15377"/>
        <dbReference type="ChEBI" id="CHEBI:15378"/>
        <dbReference type="ChEBI" id="CHEBI:15589"/>
        <dbReference type="ChEBI" id="CHEBI:36655"/>
        <dbReference type="ChEBI" id="CHEBI:57287"/>
        <dbReference type="ChEBI" id="CHEBI:57288"/>
        <dbReference type="EC" id="2.3.3.9"/>
    </reaction>
</comment>
<evidence type="ECO:0000256" key="5">
    <source>
        <dbReference type="ARBA" id="ARBA00022532"/>
    </source>
</evidence>
<dbReference type="RefSeq" id="XP_003677490.1">
    <property type="nucleotide sequence ID" value="XM_003677442.1"/>
</dbReference>
<feature type="active site" description="Proton donor" evidence="10">
    <location>
        <position position="457"/>
    </location>
</feature>
<dbReference type="InterPro" id="IPR048356">
    <property type="entry name" value="MS_N"/>
</dbReference>
<dbReference type="InterPro" id="IPR011076">
    <property type="entry name" value="Malate_synth_sf"/>
</dbReference>
<keyword evidence="5 11" id="KW-0816">Tricarboxylic acid cycle</keyword>
<dbReference type="EC" id="2.3.3.9" evidence="3 11"/>
<dbReference type="InterPro" id="IPR046363">
    <property type="entry name" value="MS_N_TIM-barrel_dom"/>
</dbReference>
<reference evidence="15 16" key="1">
    <citation type="journal article" date="2011" name="Proc. Natl. Acad. Sci. U.S.A.">
        <title>Evolutionary erosion of yeast sex chromosomes by mating-type switching accidents.</title>
        <authorList>
            <person name="Gordon J.L."/>
            <person name="Armisen D."/>
            <person name="Proux-Wera E."/>
            <person name="Oheigeartaigh S.S."/>
            <person name="Byrne K.P."/>
            <person name="Wolfe K.H."/>
        </authorList>
    </citation>
    <scope>NUCLEOTIDE SEQUENCE [LARGE SCALE GENOMIC DNA]</scope>
    <source>
        <strain evidence="16">ATCC 76901 / BCRC 22586 / CBS 4309 / NBRC 1992 / NRRL Y-12630</strain>
    </source>
</reference>
<dbReference type="InterPro" id="IPR044856">
    <property type="entry name" value="Malate_synth_C_sf"/>
</dbReference>
<evidence type="ECO:0000256" key="2">
    <source>
        <dbReference type="ARBA" id="ARBA00006394"/>
    </source>
</evidence>
<evidence type="ECO:0000256" key="10">
    <source>
        <dbReference type="PIRSR" id="PIRSR001363-1"/>
    </source>
</evidence>
<protein>
    <recommendedName>
        <fullName evidence="3 11">Malate synthase</fullName>
        <ecNumber evidence="3 11">2.3.3.9</ecNumber>
    </recommendedName>
</protein>
<dbReference type="GO" id="GO:0005829">
    <property type="term" value="C:cytosol"/>
    <property type="evidence" value="ECO:0007669"/>
    <property type="project" value="EnsemblFungi"/>
</dbReference>
<dbReference type="PANTHER" id="PTHR42902:SF1">
    <property type="entry name" value="MALATE SYNTHASE 1-RELATED"/>
    <property type="match status" value="1"/>
</dbReference>
<dbReference type="PANTHER" id="PTHR42902">
    <property type="entry name" value="MALATE SYNTHASE"/>
    <property type="match status" value="1"/>
</dbReference>
<comment type="similarity">
    <text evidence="2 11">Belongs to the malate synthase family.</text>
</comment>
<evidence type="ECO:0000259" key="12">
    <source>
        <dbReference type="Pfam" id="PF01274"/>
    </source>
</evidence>
<evidence type="ECO:0000256" key="8">
    <source>
        <dbReference type="ARBA" id="ARBA00047918"/>
    </source>
</evidence>
<feature type="domain" description="Malate synthase N-terminal" evidence="13">
    <location>
        <begin position="23"/>
        <end position="79"/>
    </location>
</feature>
<dbReference type="InterPro" id="IPR006252">
    <property type="entry name" value="Malate_synthA"/>
</dbReference>
<reference key="2">
    <citation type="submission" date="2011-08" db="EMBL/GenBank/DDBJ databases">
        <title>Genome sequence of Naumovozyma castellii.</title>
        <authorList>
            <person name="Gordon J.L."/>
            <person name="Armisen D."/>
            <person name="Proux-Wera E."/>
            <person name="OhEigeartaigh S.S."/>
            <person name="Byrne K.P."/>
            <person name="Wolfe K.H."/>
        </authorList>
    </citation>
    <scope>NUCLEOTIDE SEQUENCE</scope>
    <source>
        <strain>Type strain:CBS 4309</strain>
    </source>
</reference>
<comment type="subunit">
    <text evidence="9">Interacts with PEX9.</text>
</comment>
<dbReference type="OrthoDB" id="186072at2759"/>
<dbReference type="InterPro" id="IPR019830">
    <property type="entry name" value="Malate_synthase_CS"/>
</dbReference>
<evidence type="ECO:0000313" key="16">
    <source>
        <dbReference type="Proteomes" id="UP000001640"/>
    </source>
</evidence>